<dbReference type="InterPro" id="IPR038475">
    <property type="entry name" value="RecG_C_sf"/>
</dbReference>
<accession>A0ABS3M3S9</accession>
<comment type="caution">
    <text evidence="1">The sequence shown here is derived from an EMBL/GenBank/DDBJ whole genome shotgun (WGS) entry which is preliminary data.</text>
</comment>
<organism evidence="1 2">
    <name type="scientific">Prevotella illustrans</name>
    <dbReference type="NCBI Taxonomy" id="2800387"/>
    <lineage>
        <taxon>Bacteria</taxon>
        <taxon>Pseudomonadati</taxon>
        <taxon>Bacteroidota</taxon>
        <taxon>Bacteroidia</taxon>
        <taxon>Bacteroidales</taxon>
        <taxon>Prevotellaceae</taxon>
        <taxon>Prevotella</taxon>
    </lineage>
</organism>
<sequence>MQTQIKEYTFLGPKGLFVTIPEHPEFCWQELIVNAVAHRNYSINRPHLLFSSK</sequence>
<dbReference type="Gene3D" id="3.30.565.60">
    <property type="match status" value="1"/>
</dbReference>
<name>A0ABS3M3S9_9BACT</name>
<protein>
    <recommendedName>
        <fullName evidence="3">ATP-dependent DNA helicase RecG C-terminal domain-containing protein</fullName>
    </recommendedName>
</protein>
<dbReference type="RefSeq" id="WP_199222671.1">
    <property type="nucleotide sequence ID" value="NZ_JAERMS010000005.1"/>
</dbReference>
<gene>
    <name evidence="1" type="ORF">JHU38_03250</name>
</gene>
<keyword evidence="2" id="KW-1185">Reference proteome</keyword>
<proteinExistence type="predicted"/>
<evidence type="ECO:0000313" key="2">
    <source>
        <dbReference type="Proteomes" id="UP000664265"/>
    </source>
</evidence>
<evidence type="ECO:0008006" key="3">
    <source>
        <dbReference type="Google" id="ProtNLM"/>
    </source>
</evidence>
<dbReference type="Proteomes" id="UP000664265">
    <property type="component" value="Unassembled WGS sequence"/>
</dbReference>
<dbReference type="EMBL" id="JAERMS010000005">
    <property type="protein sequence ID" value="MBO1362804.1"/>
    <property type="molecule type" value="Genomic_DNA"/>
</dbReference>
<reference evidence="1 2" key="1">
    <citation type="submission" date="2021-01" db="EMBL/GenBank/DDBJ databases">
        <title>Prevotella A2931 sp. nov.</title>
        <authorList>
            <person name="Buhl M."/>
            <person name="Oberhettinger P."/>
        </authorList>
    </citation>
    <scope>NUCLEOTIDE SEQUENCE [LARGE SCALE GENOMIC DNA]</scope>
    <source>
        <strain evidence="1 2">A2931</strain>
    </source>
</reference>
<evidence type="ECO:0000313" key="1">
    <source>
        <dbReference type="EMBL" id="MBO1362804.1"/>
    </source>
</evidence>